<evidence type="ECO:0000256" key="1">
    <source>
        <dbReference type="SAM" id="MobiDB-lite"/>
    </source>
</evidence>
<evidence type="ECO:0000313" key="3">
    <source>
        <dbReference type="EMBL" id="OQO90174.1"/>
    </source>
</evidence>
<dbReference type="RefSeq" id="WP_081193597.1">
    <property type="nucleotide sequence ID" value="NZ_MWIH01000007.1"/>
</dbReference>
<comment type="caution">
    <text evidence="3">The sequence shown here is derived from an EMBL/GenBank/DDBJ whole genome shotgun (WGS) entry which is preliminary data.</text>
</comment>
<feature type="transmembrane region" description="Helical" evidence="2">
    <location>
        <begin position="254"/>
        <end position="274"/>
    </location>
</feature>
<name>A0A1V8ZZS4_SACPI</name>
<feature type="transmembrane region" description="Helical" evidence="2">
    <location>
        <begin position="118"/>
        <end position="138"/>
    </location>
</feature>
<feature type="transmembrane region" description="Helical" evidence="2">
    <location>
        <begin position="80"/>
        <end position="98"/>
    </location>
</feature>
<evidence type="ECO:0000313" key="4">
    <source>
        <dbReference type="Proteomes" id="UP000192591"/>
    </source>
</evidence>
<feature type="compositionally biased region" description="Basic and acidic residues" evidence="1">
    <location>
        <begin position="316"/>
        <end position="331"/>
    </location>
</feature>
<protein>
    <submittedName>
        <fullName evidence="3">Uncharacterized protein</fullName>
    </submittedName>
</protein>
<keyword evidence="2" id="KW-1133">Transmembrane helix</keyword>
<gene>
    <name evidence="3" type="ORF">B1813_17165</name>
</gene>
<dbReference type="EMBL" id="MWIH01000007">
    <property type="protein sequence ID" value="OQO90174.1"/>
    <property type="molecule type" value="Genomic_DNA"/>
</dbReference>
<feature type="transmembrane region" description="Helical" evidence="2">
    <location>
        <begin position="48"/>
        <end position="68"/>
    </location>
</feature>
<feature type="transmembrane region" description="Helical" evidence="2">
    <location>
        <begin position="224"/>
        <end position="242"/>
    </location>
</feature>
<feature type="transmembrane region" description="Helical" evidence="2">
    <location>
        <begin position="150"/>
        <end position="169"/>
    </location>
</feature>
<dbReference type="AlphaFoldDB" id="A0A1V8ZZS4"/>
<keyword evidence="2" id="KW-0812">Transmembrane</keyword>
<organism evidence="3 4">
    <name type="scientific">Saccharomonospora piscinae</name>
    <dbReference type="NCBI Taxonomy" id="687388"/>
    <lineage>
        <taxon>Bacteria</taxon>
        <taxon>Bacillati</taxon>
        <taxon>Actinomycetota</taxon>
        <taxon>Actinomycetes</taxon>
        <taxon>Pseudonocardiales</taxon>
        <taxon>Pseudonocardiaceae</taxon>
        <taxon>Saccharomonospora</taxon>
    </lineage>
</organism>
<keyword evidence="2" id="KW-0472">Membrane</keyword>
<reference evidence="3 4" key="1">
    <citation type="submission" date="2017-02" db="EMBL/GenBank/DDBJ databases">
        <title>Draft genome of Saccharomonospora sp. 154.</title>
        <authorList>
            <person name="Alonso-Carmona G.S."/>
            <person name="De La Haba R."/>
            <person name="Vera-Gargallo B."/>
            <person name="Sandoval-Trujillo A.H."/>
            <person name="Ramirez-Duran N."/>
            <person name="Ventosa A."/>
        </authorList>
    </citation>
    <scope>NUCLEOTIDE SEQUENCE [LARGE SCALE GENOMIC DNA]</scope>
    <source>
        <strain evidence="3 4">LRS4.154</strain>
    </source>
</reference>
<feature type="transmembrane region" description="Helical" evidence="2">
    <location>
        <begin position="286"/>
        <end position="305"/>
    </location>
</feature>
<evidence type="ECO:0000256" key="2">
    <source>
        <dbReference type="SAM" id="Phobius"/>
    </source>
</evidence>
<proteinExistence type="predicted"/>
<dbReference type="STRING" id="1962155.B1813_17165"/>
<feature type="region of interest" description="Disordered" evidence="1">
    <location>
        <begin position="309"/>
        <end position="331"/>
    </location>
</feature>
<sequence length="331" mass="34869">MRPERYRGWHRPMLVCAGVMTVLAAGSAVGLALDDRTITGAPAWLKPFKFAVSIAAYSLTWAWLVSLLRTRLRLAHRISTAIVAVFGVEYAIIVVQVIRGTSSHFNVSTPLNSTLFAVMGISIAAVWTGTLVLTVLLLRTPIADPAARWAVRLGTLISLAGLALGGLMTNPTESQRRTLDTGGFEGVIGAHSVGVPDGGAGMPITGWSTTGGDLRIPHFVGMHALQALPLLVMAIGLAARRWPRLRDDVVRTRLVLVGGAAYAGAVVLVTWQALRGQPLVRPDTLTWAAVAALGAVCAAGTAWALRHRATAPGHPEPGDARELAVTDAGRG</sequence>
<dbReference type="Proteomes" id="UP000192591">
    <property type="component" value="Unassembled WGS sequence"/>
</dbReference>
<keyword evidence="4" id="KW-1185">Reference proteome</keyword>
<accession>A0A1V8ZZS4</accession>